<keyword evidence="8" id="KW-0472">Membrane</keyword>
<evidence type="ECO:0000313" key="10">
    <source>
        <dbReference type="Proteomes" id="UP001154252"/>
    </source>
</evidence>
<dbReference type="InterPro" id="IPR020946">
    <property type="entry name" value="Flavin_mOase-like"/>
</dbReference>
<comment type="pathway">
    <text evidence="2">Secondary metabolite biosynthesis; terpenoid biosynthesis.</text>
</comment>
<dbReference type="Pfam" id="PF13450">
    <property type="entry name" value="NAD_binding_8"/>
    <property type="match status" value="1"/>
</dbReference>
<comment type="caution">
    <text evidence="9">The sequence shown here is derived from an EMBL/GenBank/DDBJ whole genome shotgun (WGS) entry which is preliminary data.</text>
</comment>
<sequence>MQRVFLRHFITMTENSIAGPEAPALDQPATNIANIAKTSEHHLQKIQEQYDVERKKRLLPDGPAQYVGLADQSTKTFHSNGNIAMDNNLLQEKKVRVLIVGAGFGGLLFAVRLLQTGFLRATEILFVDAAGGFGGTWWWNKYPGLACDVESYTYMPLLEETKYMPSQKYVNGPELREHANRIAGQWNLGERALFQTVVNKSAWNDQDRQWTVHVTPHGQSPTAIQSDFVILATGLLNSPKIPKLGGLETYNGKVFHTSRWDYEYTGGSPSSPIMHRLQDKTIGFVGTGASAIQAIPHLAQWAKKVIVFQRTPSAVDWRHNHLTDRTWWVKMVQEAGSGWQKERMENFNAFSSNEDPLPDVDLVDDGWTKMQSFSVLIGSPSGLDPDHLTRMHQLDLHRQEAIRRRVETTVTDQATARVLKPWYPGWCKRPCFSDDFLTVFNRPNVSLVDTNGKGIRTVTDRGILAEGQEYDLDAIIFGTGYSLGGSADRGDLTVTGRDNRPLQEKWQKGLTSLHGVMTNGFPNLFFPGPYQTGASANQVYVLDQLAIHVAHIISEAGSLTSERNPGVTVAGFTIEPSARSEGEWTSKVLMRARALGGVLNCTPGYFNREGLQFSDLEGFRAAHFSIWGEGIKSYVKEIENWRRTGGLVGLDIQSRHDK</sequence>
<keyword evidence="8" id="KW-1133">Transmembrane helix</keyword>
<dbReference type="OrthoDB" id="66881at2759"/>
<dbReference type="Proteomes" id="UP001154252">
    <property type="component" value="Unassembled WGS sequence"/>
</dbReference>
<reference evidence="9" key="1">
    <citation type="submission" date="2021-07" db="EMBL/GenBank/DDBJ databases">
        <authorList>
            <person name="Branca A.L. A."/>
        </authorList>
    </citation>
    <scope>NUCLEOTIDE SEQUENCE</scope>
</reference>
<dbReference type="InterPro" id="IPR050775">
    <property type="entry name" value="FAD-binding_Monooxygenases"/>
</dbReference>
<dbReference type="GO" id="GO:0050661">
    <property type="term" value="F:NADP binding"/>
    <property type="evidence" value="ECO:0007669"/>
    <property type="project" value="InterPro"/>
</dbReference>
<accession>A0A9W4KDT5</accession>
<evidence type="ECO:0000256" key="1">
    <source>
        <dbReference type="ARBA" id="ARBA00001974"/>
    </source>
</evidence>
<gene>
    <name evidence="9" type="ORF">PEGY_LOCUS4533</name>
</gene>
<keyword evidence="7" id="KW-0560">Oxidoreductase</keyword>
<evidence type="ECO:0000256" key="7">
    <source>
        <dbReference type="ARBA" id="ARBA00023002"/>
    </source>
</evidence>
<dbReference type="PANTHER" id="PTHR43098:SF2">
    <property type="entry name" value="FAD-BINDING MONOOXYGENASE AUSB-RELATED"/>
    <property type="match status" value="1"/>
</dbReference>
<organism evidence="9 10">
    <name type="scientific">Penicillium egyptiacum</name>
    <dbReference type="NCBI Taxonomy" id="1303716"/>
    <lineage>
        <taxon>Eukaryota</taxon>
        <taxon>Fungi</taxon>
        <taxon>Dikarya</taxon>
        <taxon>Ascomycota</taxon>
        <taxon>Pezizomycotina</taxon>
        <taxon>Eurotiomycetes</taxon>
        <taxon>Eurotiomycetidae</taxon>
        <taxon>Eurotiales</taxon>
        <taxon>Aspergillaceae</taxon>
        <taxon>Penicillium</taxon>
    </lineage>
</organism>
<keyword evidence="5" id="KW-0274">FAD</keyword>
<dbReference type="AlphaFoldDB" id="A0A9W4KDT5"/>
<proteinExistence type="inferred from homology"/>
<comment type="similarity">
    <text evidence="3">Belongs to the FAD-binding monooxygenase family.</text>
</comment>
<dbReference type="Pfam" id="PF00743">
    <property type="entry name" value="FMO-like"/>
    <property type="match status" value="1"/>
</dbReference>
<evidence type="ECO:0000256" key="8">
    <source>
        <dbReference type="SAM" id="Phobius"/>
    </source>
</evidence>
<dbReference type="EMBL" id="CAJVRC010000859">
    <property type="protein sequence ID" value="CAG8896859.1"/>
    <property type="molecule type" value="Genomic_DNA"/>
</dbReference>
<evidence type="ECO:0000256" key="3">
    <source>
        <dbReference type="ARBA" id="ARBA00010139"/>
    </source>
</evidence>
<dbReference type="GO" id="GO:0004499">
    <property type="term" value="F:N,N-dimethylaniline monooxygenase activity"/>
    <property type="evidence" value="ECO:0007669"/>
    <property type="project" value="InterPro"/>
</dbReference>
<keyword evidence="8" id="KW-0812">Transmembrane</keyword>
<dbReference type="Gene3D" id="3.50.50.60">
    <property type="entry name" value="FAD/NAD(P)-binding domain"/>
    <property type="match status" value="2"/>
</dbReference>
<evidence type="ECO:0000256" key="2">
    <source>
        <dbReference type="ARBA" id="ARBA00004721"/>
    </source>
</evidence>
<evidence type="ECO:0000313" key="9">
    <source>
        <dbReference type="EMBL" id="CAG8896859.1"/>
    </source>
</evidence>
<name>A0A9W4KDT5_9EURO</name>
<evidence type="ECO:0000256" key="5">
    <source>
        <dbReference type="ARBA" id="ARBA00022827"/>
    </source>
</evidence>
<dbReference type="PANTHER" id="PTHR43098">
    <property type="entry name" value="L-ORNITHINE N(5)-MONOOXYGENASE-RELATED"/>
    <property type="match status" value="1"/>
</dbReference>
<evidence type="ECO:0008006" key="11">
    <source>
        <dbReference type="Google" id="ProtNLM"/>
    </source>
</evidence>
<keyword evidence="10" id="KW-1185">Reference proteome</keyword>
<keyword evidence="6" id="KW-0521">NADP</keyword>
<dbReference type="InterPro" id="IPR036188">
    <property type="entry name" value="FAD/NAD-bd_sf"/>
</dbReference>
<evidence type="ECO:0000256" key="4">
    <source>
        <dbReference type="ARBA" id="ARBA00022630"/>
    </source>
</evidence>
<keyword evidence="4" id="KW-0285">Flavoprotein</keyword>
<dbReference type="GO" id="GO:0050660">
    <property type="term" value="F:flavin adenine dinucleotide binding"/>
    <property type="evidence" value="ECO:0007669"/>
    <property type="project" value="InterPro"/>
</dbReference>
<evidence type="ECO:0000256" key="6">
    <source>
        <dbReference type="ARBA" id="ARBA00022857"/>
    </source>
</evidence>
<comment type="cofactor">
    <cofactor evidence="1">
        <name>FAD</name>
        <dbReference type="ChEBI" id="CHEBI:57692"/>
    </cofactor>
</comment>
<dbReference type="SUPFAM" id="SSF51905">
    <property type="entry name" value="FAD/NAD(P)-binding domain"/>
    <property type="match status" value="1"/>
</dbReference>
<feature type="transmembrane region" description="Helical" evidence="8">
    <location>
        <begin position="95"/>
        <end position="114"/>
    </location>
</feature>
<protein>
    <recommendedName>
        <fullName evidence="11">FAD/NAD(P)-binding domain-containing protein</fullName>
    </recommendedName>
</protein>